<dbReference type="Pfam" id="PF04199">
    <property type="entry name" value="Cyclase"/>
    <property type="match status" value="1"/>
</dbReference>
<evidence type="ECO:0000313" key="3">
    <source>
        <dbReference type="Proteomes" id="UP000196475"/>
    </source>
</evidence>
<proteinExistence type="predicted"/>
<sequence length="254" mass="28211">MAKRFIDLSVPMDPASQEPSPPQIAYLNHEQSVERAASLFGLRPEEWPEGKAWATETVTLTTHTGTHVDAPWHYWFQTGDQPAKTIDQLPLDWFYGNGVLLDFTWKQPAEEISKSDVEQALAKIGHQLSPGEIVLIRTGCDKKLYTPGYADIHPGMSAEATVYLIERGIKVMGTNGYGWDVPFWAQAEKYRQTGNPDVIWAAHYVGKKLEYCQIEKLANLDQIPAPTGFTVVAFPVKIAGASAGWVRAVAIVED</sequence>
<dbReference type="Proteomes" id="UP000196475">
    <property type="component" value="Unassembled WGS sequence"/>
</dbReference>
<dbReference type="PANTHER" id="PTHR43564">
    <property type="entry name" value="KYNURENINE FORMAMIDASE-LIKE PROTEIN"/>
    <property type="match status" value="1"/>
</dbReference>
<dbReference type="AlphaFoldDB" id="A0A1Y3PD85"/>
<name>A0A1Y3PD85_9BACI</name>
<evidence type="ECO:0000313" key="2">
    <source>
        <dbReference type="EMBL" id="OUM84147.1"/>
    </source>
</evidence>
<dbReference type="InterPro" id="IPR037175">
    <property type="entry name" value="KFase_sf"/>
</dbReference>
<dbReference type="SUPFAM" id="SSF102198">
    <property type="entry name" value="Putative cyclase"/>
    <property type="match status" value="1"/>
</dbReference>
<accession>A0A1Y3PD85</accession>
<dbReference type="Gene3D" id="3.50.30.50">
    <property type="entry name" value="Putative cyclase"/>
    <property type="match status" value="1"/>
</dbReference>
<feature type="region of interest" description="Disordered" evidence="1">
    <location>
        <begin position="1"/>
        <end position="20"/>
    </location>
</feature>
<evidence type="ECO:0000256" key="1">
    <source>
        <dbReference type="SAM" id="MobiDB-lite"/>
    </source>
</evidence>
<dbReference type="EMBL" id="LZRT01000142">
    <property type="protein sequence ID" value="OUM84147.1"/>
    <property type="molecule type" value="Genomic_DNA"/>
</dbReference>
<dbReference type="InterPro" id="IPR007325">
    <property type="entry name" value="KFase/CYL"/>
</dbReference>
<dbReference type="GO" id="GO:0019441">
    <property type="term" value="P:L-tryptophan catabolic process to kynurenine"/>
    <property type="evidence" value="ECO:0007669"/>
    <property type="project" value="InterPro"/>
</dbReference>
<gene>
    <name evidence="2" type="ORF">BAA01_04220</name>
</gene>
<protein>
    <submittedName>
        <fullName evidence="2">Cyclase</fullName>
    </submittedName>
</protein>
<comment type="caution">
    <text evidence="2">The sequence shown here is derived from an EMBL/GenBank/DDBJ whole genome shotgun (WGS) entry which is preliminary data.</text>
</comment>
<dbReference type="PANTHER" id="PTHR43564:SF2">
    <property type="entry name" value="BLR6059 PROTEIN"/>
    <property type="match status" value="1"/>
</dbReference>
<organism evidence="2 3">
    <name type="scientific">Bacillus thermozeamaize</name>
    <dbReference type="NCBI Taxonomy" id="230954"/>
    <lineage>
        <taxon>Bacteria</taxon>
        <taxon>Bacillati</taxon>
        <taxon>Bacillota</taxon>
        <taxon>Bacilli</taxon>
        <taxon>Bacillales</taxon>
        <taxon>Bacillaceae</taxon>
        <taxon>Bacillus</taxon>
    </lineage>
</organism>
<dbReference type="GO" id="GO:0004061">
    <property type="term" value="F:arylformamidase activity"/>
    <property type="evidence" value="ECO:0007669"/>
    <property type="project" value="InterPro"/>
</dbReference>
<reference evidence="3" key="1">
    <citation type="submission" date="2016-06" db="EMBL/GenBank/DDBJ databases">
        <authorList>
            <person name="Nascimento L."/>
            <person name="Pereira R.V."/>
            <person name="Martins L.F."/>
            <person name="Quaggio R.B."/>
            <person name="Silva A.M."/>
            <person name="Setubal J.C."/>
        </authorList>
    </citation>
    <scope>NUCLEOTIDE SEQUENCE [LARGE SCALE GENOMIC DNA]</scope>
</reference>